<feature type="compositionally biased region" description="Gly residues" evidence="1">
    <location>
        <begin position="155"/>
        <end position="166"/>
    </location>
</feature>
<dbReference type="SUPFAM" id="SSF54427">
    <property type="entry name" value="NTF2-like"/>
    <property type="match status" value="1"/>
</dbReference>
<proteinExistence type="predicted"/>
<reference evidence="2" key="1">
    <citation type="submission" date="2018-05" db="EMBL/GenBank/DDBJ databases">
        <authorList>
            <person name="Lanie J.A."/>
            <person name="Ng W.-L."/>
            <person name="Kazmierczak K.M."/>
            <person name="Andrzejewski T.M."/>
            <person name="Davidsen T.M."/>
            <person name="Wayne K.J."/>
            <person name="Tettelin H."/>
            <person name="Glass J.I."/>
            <person name="Rusch D."/>
            <person name="Podicherti R."/>
            <person name="Tsui H.-C.T."/>
            <person name="Winkler M.E."/>
        </authorList>
    </citation>
    <scope>NUCLEOTIDE SEQUENCE</scope>
</reference>
<dbReference type="AlphaFoldDB" id="A0A382HIG4"/>
<evidence type="ECO:0000313" key="2">
    <source>
        <dbReference type="EMBL" id="SVB86952.1"/>
    </source>
</evidence>
<name>A0A382HIG4_9ZZZZ</name>
<dbReference type="Gene3D" id="3.10.450.50">
    <property type="match status" value="1"/>
</dbReference>
<organism evidence="2">
    <name type="scientific">marine metagenome</name>
    <dbReference type="NCBI Taxonomy" id="408172"/>
    <lineage>
        <taxon>unclassified sequences</taxon>
        <taxon>metagenomes</taxon>
        <taxon>ecological metagenomes</taxon>
    </lineage>
</organism>
<sequence>MRFVVLVWVLAGASDLSSQVGEERAVLSAVQAMFDAMEARNGDALSASMLPEGHFVAVRDGRSSWTGRDDFAARLKDAPRPFYERIWDPEIRIDGSVASVWAPYDFYRGSEFSHCGTDAFLLARTPEGWKVSVVSYTVQQPPICDRHPEGPPLGASGGWFLGSGSR</sequence>
<dbReference type="InterPro" id="IPR032710">
    <property type="entry name" value="NTF2-like_dom_sf"/>
</dbReference>
<accession>A0A382HIG4</accession>
<gene>
    <name evidence="2" type="ORF">METZ01_LOCUS239806</name>
</gene>
<dbReference type="Pfam" id="PF12893">
    <property type="entry name" value="Lumazine_bd_2"/>
    <property type="match status" value="1"/>
</dbReference>
<feature type="region of interest" description="Disordered" evidence="1">
    <location>
        <begin position="147"/>
        <end position="166"/>
    </location>
</feature>
<dbReference type="EMBL" id="UINC01061408">
    <property type="protein sequence ID" value="SVB86952.1"/>
    <property type="molecule type" value="Genomic_DNA"/>
</dbReference>
<protein>
    <submittedName>
        <fullName evidence="2">Uncharacterized protein</fullName>
    </submittedName>
</protein>
<dbReference type="InterPro" id="IPR039437">
    <property type="entry name" value="FrzH/put_lumazine-bd"/>
</dbReference>
<evidence type="ECO:0000256" key="1">
    <source>
        <dbReference type="SAM" id="MobiDB-lite"/>
    </source>
</evidence>